<keyword evidence="2 7" id="KW-0645">Protease</keyword>
<dbReference type="SUPFAM" id="SSF55486">
    <property type="entry name" value="Metalloproteases ('zincins'), catalytic domain"/>
    <property type="match status" value="1"/>
</dbReference>
<evidence type="ECO:0000313" key="10">
    <source>
        <dbReference type="EMBL" id="MTW12583.1"/>
    </source>
</evidence>
<comment type="cofactor">
    <cofactor evidence="7">
        <name>Zn(2+)</name>
        <dbReference type="ChEBI" id="CHEBI:29105"/>
    </cofactor>
    <text evidence="7">Binds 1 zinc ion.</text>
</comment>
<dbReference type="PANTHER" id="PTHR11804:SF84">
    <property type="entry name" value="SACCHAROLYSIN"/>
    <property type="match status" value="1"/>
</dbReference>
<dbReference type="CDD" id="cd06455">
    <property type="entry name" value="M3A_TOP"/>
    <property type="match status" value="1"/>
</dbReference>
<feature type="domain" description="Peptidase M3A/M3B catalytic" evidence="9">
    <location>
        <begin position="238"/>
        <end position="668"/>
    </location>
</feature>
<comment type="similarity">
    <text evidence="1 7">Belongs to the peptidase M3 family.</text>
</comment>
<gene>
    <name evidence="10" type="ORF">GM658_18395</name>
</gene>
<dbReference type="InterPro" id="IPR001567">
    <property type="entry name" value="Pept_M3A_M3B_dom"/>
</dbReference>
<dbReference type="Pfam" id="PF01432">
    <property type="entry name" value="Peptidase_M3"/>
    <property type="match status" value="1"/>
</dbReference>
<dbReference type="GO" id="GO:0004222">
    <property type="term" value="F:metalloendopeptidase activity"/>
    <property type="evidence" value="ECO:0007669"/>
    <property type="project" value="InterPro"/>
</dbReference>
<evidence type="ECO:0000256" key="5">
    <source>
        <dbReference type="ARBA" id="ARBA00022833"/>
    </source>
</evidence>
<accession>A0A6L6QLV2</accession>
<dbReference type="Proteomes" id="UP000472320">
    <property type="component" value="Unassembled WGS sequence"/>
</dbReference>
<evidence type="ECO:0000256" key="2">
    <source>
        <dbReference type="ARBA" id="ARBA00022670"/>
    </source>
</evidence>
<name>A0A6L6QLV2_9BURK</name>
<dbReference type="GO" id="GO:0006518">
    <property type="term" value="P:peptide metabolic process"/>
    <property type="evidence" value="ECO:0007669"/>
    <property type="project" value="TreeGrafter"/>
</dbReference>
<dbReference type="InterPro" id="IPR024079">
    <property type="entry name" value="MetalloPept_cat_dom_sf"/>
</dbReference>
<reference evidence="10 11" key="1">
    <citation type="submission" date="2019-11" db="EMBL/GenBank/DDBJ databases">
        <title>Type strains purchased from KCTC, JCM and DSMZ.</title>
        <authorList>
            <person name="Lu H."/>
        </authorList>
    </citation>
    <scope>NUCLEOTIDE SEQUENCE [LARGE SCALE GENOMIC DNA]</scope>
    <source>
        <strain evidence="10 11">JCM 31587</strain>
    </source>
</reference>
<dbReference type="Gene3D" id="3.40.390.10">
    <property type="entry name" value="Collagenase (Catalytic Domain)"/>
    <property type="match status" value="1"/>
</dbReference>
<protein>
    <submittedName>
        <fullName evidence="10">Peptidase M3</fullName>
    </submittedName>
</protein>
<dbReference type="OrthoDB" id="9773538at2"/>
<evidence type="ECO:0000256" key="8">
    <source>
        <dbReference type="SAM" id="SignalP"/>
    </source>
</evidence>
<proteinExistence type="inferred from homology"/>
<dbReference type="EMBL" id="WNKX01000014">
    <property type="protein sequence ID" value="MTW12583.1"/>
    <property type="molecule type" value="Genomic_DNA"/>
</dbReference>
<keyword evidence="6 7" id="KW-0482">Metalloprotease</keyword>
<organism evidence="10 11">
    <name type="scientific">Massilia eburnea</name>
    <dbReference type="NCBI Taxonomy" id="1776165"/>
    <lineage>
        <taxon>Bacteria</taxon>
        <taxon>Pseudomonadati</taxon>
        <taxon>Pseudomonadota</taxon>
        <taxon>Betaproteobacteria</taxon>
        <taxon>Burkholderiales</taxon>
        <taxon>Oxalobacteraceae</taxon>
        <taxon>Telluria group</taxon>
        <taxon>Massilia</taxon>
    </lineage>
</organism>
<evidence type="ECO:0000256" key="1">
    <source>
        <dbReference type="ARBA" id="ARBA00006040"/>
    </source>
</evidence>
<keyword evidence="5 7" id="KW-0862">Zinc</keyword>
<keyword evidence="4 7" id="KW-0378">Hydrolase</keyword>
<feature type="chain" id="PRO_5026676243" evidence="8">
    <location>
        <begin position="25"/>
        <end position="676"/>
    </location>
</feature>
<dbReference type="AlphaFoldDB" id="A0A6L6QLV2"/>
<keyword evidence="11" id="KW-1185">Reference proteome</keyword>
<keyword evidence="8" id="KW-0732">Signal</keyword>
<feature type="signal peptide" evidence="8">
    <location>
        <begin position="1"/>
        <end position="24"/>
    </location>
</feature>
<evidence type="ECO:0000256" key="6">
    <source>
        <dbReference type="ARBA" id="ARBA00023049"/>
    </source>
</evidence>
<dbReference type="PANTHER" id="PTHR11804">
    <property type="entry name" value="PROTEASE M3 THIMET OLIGOPEPTIDASE-RELATED"/>
    <property type="match status" value="1"/>
</dbReference>
<dbReference type="RefSeq" id="WP_155455513.1">
    <property type="nucleotide sequence ID" value="NZ_WNKX01000014.1"/>
</dbReference>
<keyword evidence="3 7" id="KW-0479">Metal-binding</keyword>
<dbReference type="InterPro" id="IPR045090">
    <property type="entry name" value="Pept_M3A_M3B"/>
</dbReference>
<evidence type="ECO:0000256" key="4">
    <source>
        <dbReference type="ARBA" id="ARBA00022801"/>
    </source>
</evidence>
<evidence type="ECO:0000259" key="9">
    <source>
        <dbReference type="Pfam" id="PF01432"/>
    </source>
</evidence>
<dbReference type="GO" id="GO:0006508">
    <property type="term" value="P:proteolysis"/>
    <property type="evidence" value="ECO:0007669"/>
    <property type="project" value="UniProtKB-KW"/>
</dbReference>
<comment type="caution">
    <text evidence="10">The sequence shown here is derived from an EMBL/GenBank/DDBJ whole genome shotgun (WGS) entry which is preliminary data.</text>
</comment>
<evidence type="ECO:0000256" key="3">
    <source>
        <dbReference type="ARBA" id="ARBA00022723"/>
    </source>
</evidence>
<dbReference type="InterPro" id="IPR024077">
    <property type="entry name" value="Neurolysin/TOP_dom2"/>
</dbReference>
<evidence type="ECO:0000313" key="11">
    <source>
        <dbReference type="Proteomes" id="UP000472320"/>
    </source>
</evidence>
<evidence type="ECO:0000256" key="7">
    <source>
        <dbReference type="RuleBase" id="RU003435"/>
    </source>
</evidence>
<sequence>MARHFNRKLLPLLLCTMLASTAQAAARKNDPLHAWAGGDDPARLEQWVNERLAAEQASIGKLLAVKGKRSVANTLAAYDEAQNQLALAGNGANLLFTVGRTAEVRNKAQALTEKISSAATDLALNRKVYDALAAVPLPSNDPASRRYLEYTLLEYRLAGVNQDEAKRAEIHALQDKITSLSLAFARSVQDGTQTITATREELDGLPDDFIARHKPGADGKYAFNTDEPDRGPINSFAKSADLRHRMYIAYNTRAYPANKQVLLDLLSTRQKLAGILGFSNFAELATADQMTGSAAAVHKLLDDIDAASREAKDKEYAQLLAFVKTKEPGATAISAADSGYWSEQFRRQQFTFDAQSVRPYFPYEQVEAGILDTAAKIFHVQFRPVKNAEVWHPSVTVFDVMDGGKRVGRIYLDMHPREGKDKWFSASPVVPGIRGKQVPEGRLTCNFSGGIPSDPGLMQYGEVVTFFHEFGHLMHHILGSQNRWSQQGGFNVEGDFVEAPSQMLEEFFRSYDVLSTFAKHYQTGAVIPKDVVARMNAANAFGRGGWAQGQLFYSTLSLNTHDRPAADVDLDAQLHQVWNRFMPYTFVDGNRFYTTFTHLTGYSSNYYTYALDKVIAIDMFARFDKEHPLGGSAAADYRKYVIDPGATKPAAQLVQDFLGRPQNIDAFKTWLGEEFN</sequence>
<dbReference type="GO" id="GO:0046872">
    <property type="term" value="F:metal ion binding"/>
    <property type="evidence" value="ECO:0007669"/>
    <property type="project" value="UniProtKB-UniRule"/>
</dbReference>
<dbReference type="Gene3D" id="1.10.1370.10">
    <property type="entry name" value="Neurolysin, domain 3"/>
    <property type="match status" value="1"/>
</dbReference>